<proteinExistence type="predicted"/>
<sequence>MPSVAARSAVRRVILVASGFAGIWRLAVTDPIPPAPWSHTVLVAQLPPESSLTLEPSEETRAALARHVGALSVPALKVTLDLAVDRKGTVAVTGRLTGRVVQACVVTLEPMESAIDEAIDVRFGDDSGAHHAPGTEIEFGLESADPPEPIVDGRIDLGAILTEFFSLGVDPYPRKPDAAWQPSEAETGAGAESPFAALAKLRDSGAS</sequence>
<evidence type="ECO:0000313" key="1">
    <source>
        <dbReference type="EMBL" id="KAA5599504.1"/>
    </source>
</evidence>
<organism evidence="1 2">
    <name type="scientific">Blastochloris sulfoviridis</name>
    <dbReference type="NCBI Taxonomy" id="50712"/>
    <lineage>
        <taxon>Bacteria</taxon>
        <taxon>Pseudomonadati</taxon>
        <taxon>Pseudomonadota</taxon>
        <taxon>Alphaproteobacteria</taxon>
        <taxon>Hyphomicrobiales</taxon>
        <taxon>Blastochloridaceae</taxon>
        <taxon>Blastochloris</taxon>
    </lineage>
</organism>
<gene>
    <name evidence="1" type="ORF">F1193_12245</name>
</gene>
<name>A0A5M6HU95_9HYPH</name>
<dbReference type="Proteomes" id="UP000323886">
    <property type="component" value="Unassembled WGS sequence"/>
</dbReference>
<dbReference type="AlphaFoldDB" id="A0A5M6HU95"/>
<protein>
    <submittedName>
        <fullName evidence="1">DUF177 domain-containing protein</fullName>
    </submittedName>
</protein>
<dbReference type="InterPro" id="IPR003772">
    <property type="entry name" value="YceD"/>
</dbReference>
<keyword evidence="2" id="KW-1185">Reference proteome</keyword>
<comment type="caution">
    <text evidence="1">The sequence shown here is derived from an EMBL/GenBank/DDBJ whole genome shotgun (WGS) entry which is preliminary data.</text>
</comment>
<dbReference type="OrthoDB" id="8443793at2"/>
<dbReference type="Pfam" id="PF02620">
    <property type="entry name" value="YceD"/>
    <property type="match status" value="1"/>
</dbReference>
<accession>A0A5M6HU95</accession>
<dbReference type="EMBL" id="VWPL01000022">
    <property type="protein sequence ID" value="KAA5599504.1"/>
    <property type="molecule type" value="Genomic_DNA"/>
</dbReference>
<evidence type="ECO:0000313" key="2">
    <source>
        <dbReference type="Proteomes" id="UP000323886"/>
    </source>
</evidence>
<reference evidence="1 2" key="1">
    <citation type="submission" date="2019-09" db="EMBL/GenBank/DDBJ databases">
        <title>Draft Whole-Genome sequence of Blastochloris sulfoviridis DSM 729.</title>
        <authorList>
            <person name="Meyer T.E."/>
            <person name="Kyndt J.A."/>
        </authorList>
    </citation>
    <scope>NUCLEOTIDE SEQUENCE [LARGE SCALE GENOMIC DNA]</scope>
    <source>
        <strain evidence="1 2">DSM 729</strain>
    </source>
</reference>